<comment type="caution">
    <text evidence="1">The sequence shown here is derived from an EMBL/GenBank/DDBJ whole genome shotgun (WGS) entry which is preliminary data.</text>
</comment>
<dbReference type="AlphaFoldDB" id="A0AAE1DPP0"/>
<evidence type="ECO:0000313" key="2">
    <source>
        <dbReference type="Proteomes" id="UP001283361"/>
    </source>
</evidence>
<reference evidence="1" key="1">
    <citation type="journal article" date="2023" name="G3 (Bethesda)">
        <title>A reference genome for the long-term kleptoplast-retaining sea slug Elysia crispata morphotype clarki.</title>
        <authorList>
            <person name="Eastman K.E."/>
            <person name="Pendleton A.L."/>
            <person name="Shaikh M.A."/>
            <person name="Suttiyut T."/>
            <person name="Ogas R."/>
            <person name="Tomko P."/>
            <person name="Gavelis G."/>
            <person name="Widhalm J.R."/>
            <person name="Wisecaver J.H."/>
        </authorList>
    </citation>
    <scope>NUCLEOTIDE SEQUENCE</scope>
    <source>
        <strain evidence="1">ECLA1</strain>
    </source>
</reference>
<organism evidence="1 2">
    <name type="scientific">Elysia crispata</name>
    <name type="common">lettuce slug</name>
    <dbReference type="NCBI Taxonomy" id="231223"/>
    <lineage>
        <taxon>Eukaryota</taxon>
        <taxon>Metazoa</taxon>
        <taxon>Spiralia</taxon>
        <taxon>Lophotrochozoa</taxon>
        <taxon>Mollusca</taxon>
        <taxon>Gastropoda</taxon>
        <taxon>Heterobranchia</taxon>
        <taxon>Euthyneura</taxon>
        <taxon>Panpulmonata</taxon>
        <taxon>Sacoglossa</taxon>
        <taxon>Placobranchoidea</taxon>
        <taxon>Plakobranchidae</taxon>
        <taxon>Elysia</taxon>
    </lineage>
</organism>
<accession>A0AAE1DPP0</accession>
<dbReference type="EMBL" id="JAWDGP010003022">
    <property type="protein sequence ID" value="KAK3778082.1"/>
    <property type="molecule type" value="Genomic_DNA"/>
</dbReference>
<proteinExistence type="predicted"/>
<evidence type="ECO:0000313" key="1">
    <source>
        <dbReference type="EMBL" id="KAK3778082.1"/>
    </source>
</evidence>
<gene>
    <name evidence="1" type="ORF">RRG08_044698</name>
</gene>
<sequence>MASRLVGVSLELKVHPTLDTKIQRLIDHITSAPSQSVKVAWVDGLGPGSAMGTFLDVRFLSLGQCDLPPSANNRLWDST</sequence>
<dbReference type="Proteomes" id="UP001283361">
    <property type="component" value="Unassembled WGS sequence"/>
</dbReference>
<protein>
    <submittedName>
        <fullName evidence="1">Uncharacterized protein</fullName>
    </submittedName>
</protein>
<name>A0AAE1DPP0_9GAST</name>
<keyword evidence="2" id="KW-1185">Reference proteome</keyword>